<evidence type="ECO:0000313" key="1">
    <source>
        <dbReference type="EMBL" id="EEG77439.1"/>
    </source>
</evidence>
<keyword evidence="2" id="KW-1185">Reference proteome</keyword>
<dbReference type="AlphaFoldDB" id="C0GGJ8"/>
<dbReference type="STRING" id="555088.DealDRAFT_1562"/>
<evidence type="ECO:0000313" key="2">
    <source>
        <dbReference type="Proteomes" id="UP000006443"/>
    </source>
</evidence>
<reference evidence="1 2" key="1">
    <citation type="submission" date="2009-02" db="EMBL/GenBank/DDBJ databases">
        <title>Sequencing of the draft genome and assembly of Dethiobacter alkaliphilus AHT 1.</title>
        <authorList>
            <consortium name="US DOE Joint Genome Institute (JGI-PGF)"/>
            <person name="Lucas S."/>
            <person name="Copeland A."/>
            <person name="Lapidus A."/>
            <person name="Glavina del Rio T."/>
            <person name="Dalin E."/>
            <person name="Tice H."/>
            <person name="Bruce D."/>
            <person name="Goodwin L."/>
            <person name="Pitluck S."/>
            <person name="Larimer F."/>
            <person name="Land M.L."/>
            <person name="Hauser L."/>
            <person name="Muyzer G."/>
        </authorList>
    </citation>
    <scope>NUCLEOTIDE SEQUENCE [LARGE SCALE GENOMIC DNA]</scope>
    <source>
        <strain evidence="1 2">AHT 1</strain>
    </source>
</reference>
<comment type="caution">
    <text evidence="1">The sequence shown here is derived from an EMBL/GenBank/DDBJ whole genome shotgun (WGS) entry which is preliminary data.</text>
</comment>
<name>C0GGJ8_DETAL</name>
<sequence>MVTWSCPHCKFRMHSITDLRDTENITCLICEEKIPNPHYRRETFNPPPYIFAPR</sequence>
<dbReference type="Proteomes" id="UP000006443">
    <property type="component" value="Unassembled WGS sequence"/>
</dbReference>
<proteinExistence type="predicted"/>
<dbReference type="RefSeq" id="WP_008516406.1">
    <property type="nucleotide sequence ID" value="NZ_ACJM01000007.1"/>
</dbReference>
<organism evidence="1 2">
    <name type="scientific">Dethiobacter alkaliphilus AHT 1</name>
    <dbReference type="NCBI Taxonomy" id="555088"/>
    <lineage>
        <taxon>Bacteria</taxon>
        <taxon>Bacillati</taxon>
        <taxon>Bacillota</taxon>
        <taxon>Dethiobacteria</taxon>
        <taxon>Dethiobacterales</taxon>
        <taxon>Dethiobacteraceae</taxon>
        <taxon>Dethiobacter</taxon>
    </lineage>
</organism>
<accession>C0GGJ8</accession>
<protein>
    <submittedName>
        <fullName evidence="1">Uncharacterized protein</fullName>
    </submittedName>
</protein>
<dbReference type="EMBL" id="ACJM01000007">
    <property type="protein sequence ID" value="EEG77439.1"/>
    <property type="molecule type" value="Genomic_DNA"/>
</dbReference>
<gene>
    <name evidence="1" type="ORF">DealDRAFT_1562</name>
</gene>